<dbReference type="EMBL" id="SPDQ01000001">
    <property type="protein sequence ID" value="TFH83945.1"/>
    <property type="molecule type" value="Genomic_DNA"/>
</dbReference>
<dbReference type="PROSITE" id="PS50112">
    <property type="entry name" value="PAS"/>
    <property type="match status" value="1"/>
</dbReference>
<dbReference type="InterPro" id="IPR001610">
    <property type="entry name" value="PAC"/>
</dbReference>
<dbReference type="Pfam" id="PF08447">
    <property type="entry name" value="PAS_3"/>
    <property type="match status" value="1"/>
</dbReference>
<feature type="domain" description="PAS" evidence="6">
    <location>
        <begin position="457"/>
        <end position="501"/>
    </location>
</feature>
<dbReference type="SMART" id="SM00388">
    <property type="entry name" value="HisKA"/>
    <property type="match status" value="1"/>
</dbReference>
<dbReference type="CDD" id="cd00130">
    <property type="entry name" value="PAS"/>
    <property type="match status" value="3"/>
</dbReference>
<dbReference type="SMART" id="SM00091">
    <property type="entry name" value="PAS"/>
    <property type="match status" value="3"/>
</dbReference>
<dbReference type="InterPro" id="IPR036097">
    <property type="entry name" value="HisK_dim/P_sf"/>
</dbReference>
<protein>
    <recommendedName>
        <fullName evidence="2">histidine kinase</fullName>
        <ecNumber evidence="2">2.7.13.3</ecNumber>
    </recommendedName>
</protein>
<dbReference type="InterPro" id="IPR004358">
    <property type="entry name" value="Sig_transdc_His_kin-like_C"/>
</dbReference>
<feature type="domain" description="PAC" evidence="7">
    <location>
        <begin position="503"/>
        <end position="555"/>
    </location>
</feature>
<dbReference type="PROSITE" id="PS50113">
    <property type="entry name" value="PAC"/>
    <property type="match status" value="2"/>
</dbReference>
<evidence type="ECO:0000259" key="7">
    <source>
        <dbReference type="PROSITE" id="PS50113"/>
    </source>
</evidence>
<dbReference type="Proteomes" id="UP000297555">
    <property type="component" value="Unassembled WGS sequence"/>
</dbReference>
<evidence type="ECO:0000256" key="4">
    <source>
        <dbReference type="ARBA" id="ARBA00022777"/>
    </source>
</evidence>
<name>A0A4Y8VU57_9PSED</name>
<dbReference type="SUPFAM" id="SSF55785">
    <property type="entry name" value="PYP-like sensor domain (PAS domain)"/>
    <property type="match status" value="3"/>
</dbReference>
<dbReference type="Gene3D" id="1.10.287.130">
    <property type="match status" value="1"/>
</dbReference>
<dbReference type="InterPro" id="IPR013656">
    <property type="entry name" value="PAS_4"/>
</dbReference>
<dbReference type="Gene3D" id="3.30.450.20">
    <property type="entry name" value="PAS domain"/>
    <property type="match status" value="3"/>
</dbReference>
<evidence type="ECO:0000259" key="6">
    <source>
        <dbReference type="PROSITE" id="PS50112"/>
    </source>
</evidence>
<dbReference type="PRINTS" id="PR00344">
    <property type="entry name" value="BCTRLSENSOR"/>
</dbReference>
<dbReference type="SMART" id="SM00086">
    <property type="entry name" value="PAC"/>
    <property type="match status" value="3"/>
</dbReference>
<dbReference type="InterPro" id="IPR013655">
    <property type="entry name" value="PAS_fold_3"/>
</dbReference>
<dbReference type="SUPFAM" id="SSF55874">
    <property type="entry name" value="ATPase domain of HSP90 chaperone/DNA topoisomerase II/histidine kinase"/>
    <property type="match status" value="1"/>
</dbReference>
<dbReference type="CDD" id="cd00082">
    <property type="entry name" value="HisKA"/>
    <property type="match status" value="1"/>
</dbReference>
<feature type="domain" description="PAC" evidence="7">
    <location>
        <begin position="629"/>
        <end position="681"/>
    </location>
</feature>
<dbReference type="InterPro" id="IPR005467">
    <property type="entry name" value="His_kinase_dom"/>
</dbReference>
<dbReference type="SMART" id="SM00387">
    <property type="entry name" value="HATPase_c"/>
    <property type="match status" value="1"/>
</dbReference>
<dbReference type="OrthoDB" id="1931120at2"/>
<comment type="caution">
    <text evidence="8">The sequence shown here is derived from an EMBL/GenBank/DDBJ whole genome shotgun (WGS) entry which is preliminary data.</text>
</comment>
<sequence>MTSGDNLFGRLLKRAPLAGDLPDVLGSPATGLHLYLDGEGVVLQMAGPLRLLLAQQIPHDKPLPLHDLLLPHSTLAIEGRPQEWQGLLLDLDFPGLGEQTLHLRGWAQPLGNGWLLQLIDIADLLSERQQAHQREACQGIAGQISKQLRSCSLGRLPVVVSDQLQIIAQRWQIPCVALALLNEQEQVWQVHYQFHAHDAPALWHDGQRLGTPLDSLNGTGPQRLGAHYGQYEHSRVQGVFGNAEGFAVPYSDDRGVMAWLLCGFYAVDKTAPYLTDRDWLMLAGALAGPLLGRLREQQHQLQLERLESLQTLLGTGWWEIGSSGEHIQLAPTLAATLQQDTSTLTLEHWLNLIHPADREEVRSRLQALQMHGEILDLCVRLHPRDASQTPAWYRLQGQVSGTGDHRRLAGFMLDISDIKNQQQLAAAAHARLDNLIASSPAVIYVQHYVEGALLPAFFSASLQPLLGWSLEDCDAGALVERIHPDDRALYFERTRQLLREGSVRARYRLRDSRGDYHWLLDEARLLRNDLGLPVEAVGLWLDVTEATLAAEQVRQSEERYRILVEDSPAMICRYRPDLILTFGNQPLAKYLECAPEELPGVNLGSWMSDVQRADFVERLALLTPESPVSTAEINLQLPGREHAWWVWSDRGVFDEHGTLIEVQAVGRDNTEVRRSQQQLTQSAKMATLGEMATGLAHEINQPLNVMRMAIVNVQKRLSNGDVQIDYLTDKLNRIDAQVQRAAKVVDHMRVFGRRSEIEQQLFNPASAIEGTLSLLAEGMRGKGVDLRISETAFVVQVRGYVDQLEQVLINLMVNARDALLGKRESESGFKPWISIYAERDEEKVRLWVEDNGGGIDPRLLERIFEPFFTTKPVGVGTGLGLSVSYGIIENMGGHLSVRNSADGARFCIELPIAPDD</sequence>
<reference evidence="8 9" key="1">
    <citation type="submission" date="2019-03" db="EMBL/GenBank/DDBJ databases">
        <title>Draft genome sequence of humic substances-degrading Pseudomonas kribbensis CHA-19 from forest soil.</title>
        <authorList>
            <person name="Kim D."/>
        </authorList>
    </citation>
    <scope>NUCLEOTIDE SEQUENCE [LARGE SCALE GENOMIC DNA]</scope>
    <source>
        <strain evidence="8 9">CHA-19</strain>
    </source>
</reference>
<evidence type="ECO:0000256" key="2">
    <source>
        <dbReference type="ARBA" id="ARBA00012438"/>
    </source>
</evidence>
<proteinExistence type="predicted"/>
<dbReference type="RefSeq" id="WP_134825356.1">
    <property type="nucleotide sequence ID" value="NZ_SPDQ01000001.1"/>
</dbReference>
<keyword evidence="4 8" id="KW-0418">Kinase</keyword>
<dbReference type="InterPro" id="IPR036890">
    <property type="entry name" value="HATPase_C_sf"/>
</dbReference>
<accession>A0A4Y8VU57</accession>
<keyword evidence="4 8" id="KW-0808">Transferase</keyword>
<dbReference type="PROSITE" id="PS50109">
    <property type="entry name" value="HIS_KIN"/>
    <property type="match status" value="1"/>
</dbReference>
<organism evidence="8 9">
    <name type="scientific">Pseudomonas kribbensis</name>
    <dbReference type="NCBI Taxonomy" id="1628086"/>
    <lineage>
        <taxon>Bacteria</taxon>
        <taxon>Pseudomonadati</taxon>
        <taxon>Pseudomonadota</taxon>
        <taxon>Gammaproteobacteria</taxon>
        <taxon>Pseudomonadales</taxon>
        <taxon>Pseudomonadaceae</taxon>
        <taxon>Pseudomonas</taxon>
    </lineage>
</organism>
<evidence type="ECO:0000256" key="1">
    <source>
        <dbReference type="ARBA" id="ARBA00000085"/>
    </source>
</evidence>
<dbReference type="InterPro" id="IPR000700">
    <property type="entry name" value="PAS-assoc_C"/>
</dbReference>
<dbReference type="EC" id="2.7.13.3" evidence="2"/>
<comment type="catalytic activity">
    <reaction evidence="1">
        <text>ATP + protein L-histidine = ADP + protein N-phospho-L-histidine.</text>
        <dbReference type="EC" id="2.7.13.3"/>
    </reaction>
</comment>
<dbReference type="InterPro" id="IPR003661">
    <property type="entry name" value="HisK_dim/P_dom"/>
</dbReference>
<keyword evidence="3" id="KW-0597">Phosphoprotein</keyword>
<dbReference type="AlphaFoldDB" id="A0A4Y8VU57"/>
<evidence type="ECO:0000259" key="5">
    <source>
        <dbReference type="PROSITE" id="PS50109"/>
    </source>
</evidence>
<dbReference type="Gene3D" id="3.30.565.10">
    <property type="entry name" value="Histidine kinase-like ATPase, C-terminal domain"/>
    <property type="match status" value="1"/>
</dbReference>
<evidence type="ECO:0000313" key="9">
    <source>
        <dbReference type="Proteomes" id="UP000297555"/>
    </source>
</evidence>
<dbReference type="SUPFAM" id="SSF47384">
    <property type="entry name" value="Homodimeric domain of signal transducing histidine kinase"/>
    <property type="match status" value="1"/>
</dbReference>
<feature type="domain" description="Histidine kinase" evidence="5">
    <location>
        <begin position="694"/>
        <end position="914"/>
    </location>
</feature>
<dbReference type="InterPro" id="IPR000014">
    <property type="entry name" value="PAS"/>
</dbReference>
<dbReference type="GO" id="GO:0000155">
    <property type="term" value="F:phosphorelay sensor kinase activity"/>
    <property type="evidence" value="ECO:0007669"/>
    <property type="project" value="InterPro"/>
</dbReference>
<dbReference type="PANTHER" id="PTHR43065">
    <property type="entry name" value="SENSOR HISTIDINE KINASE"/>
    <property type="match status" value="1"/>
</dbReference>
<dbReference type="InterPro" id="IPR035965">
    <property type="entry name" value="PAS-like_dom_sf"/>
</dbReference>
<evidence type="ECO:0000313" key="8">
    <source>
        <dbReference type="EMBL" id="TFH83945.1"/>
    </source>
</evidence>
<dbReference type="Pfam" id="PF02518">
    <property type="entry name" value="HATPase_c"/>
    <property type="match status" value="1"/>
</dbReference>
<gene>
    <name evidence="8" type="ORF">E4J90_02640</name>
</gene>
<dbReference type="Pfam" id="PF08448">
    <property type="entry name" value="PAS_4"/>
    <property type="match status" value="1"/>
</dbReference>
<evidence type="ECO:0000256" key="3">
    <source>
        <dbReference type="ARBA" id="ARBA00022553"/>
    </source>
</evidence>
<dbReference type="InterPro" id="IPR003594">
    <property type="entry name" value="HATPase_dom"/>
</dbReference>
<dbReference type="PANTHER" id="PTHR43065:SF42">
    <property type="entry name" value="TWO-COMPONENT SENSOR PPRA"/>
    <property type="match status" value="1"/>
</dbReference>